<evidence type="ECO:0000313" key="2">
    <source>
        <dbReference type="EMBL" id="QRW16851.1"/>
    </source>
</evidence>
<gene>
    <name evidence="2" type="ORF">RhiXN_04853</name>
</gene>
<evidence type="ECO:0000313" key="3">
    <source>
        <dbReference type="Proteomes" id="UP000650533"/>
    </source>
</evidence>
<accession>A0A8H8NQZ4</accession>
<reference evidence="2" key="1">
    <citation type="submission" date="2020-05" db="EMBL/GenBank/DDBJ databases">
        <title>Evolutionary and genomic comparisons of hybrid uninucleate and nonhybrid Rhizoctonia fungi.</title>
        <authorList>
            <person name="Li C."/>
            <person name="Chen X."/>
        </authorList>
    </citation>
    <scope>NUCLEOTIDE SEQUENCE</scope>
    <source>
        <strain evidence="2">AG-1 IA</strain>
    </source>
</reference>
<protein>
    <submittedName>
        <fullName evidence="2">Uncharacterized protein</fullName>
    </submittedName>
</protein>
<dbReference type="AlphaFoldDB" id="A0A8H8NQZ4"/>
<organism evidence="2 3">
    <name type="scientific">Rhizoctonia solani</name>
    <dbReference type="NCBI Taxonomy" id="456999"/>
    <lineage>
        <taxon>Eukaryota</taxon>
        <taxon>Fungi</taxon>
        <taxon>Dikarya</taxon>
        <taxon>Basidiomycota</taxon>
        <taxon>Agaricomycotina</taxon>
        <taxon>Agaricomycetes</taxon>
        <taxon>Cantharellales</taxon>
        <taxon>Ceratobasidiaceae</taxon>
        <taxon>Rhizoctonia</taxon>
    </lineage>
</organism>
<dbReference type="RefSeq" id="XP_043177088.1">
    <property type="nucleotide sequence ID" value="XM_043324669.1"/>
</dbReference>
<feature type="region of interest" description="Disordered" evidence="1">
    <location>
        <begin position="1"/>
        <end position="44"/>
    </location>
</feature>
<dbReference type="Proteomes" id="UP000650533">
    <property type="component" value="Chromosome 2"/>
</dbReference>
<evidence type="ECO:0000256" key="1">
    <source>
        <dbReference type="SAM" id="MobiDB-lite"/>
    </source>
</evidence>
<feature type="compositionally biased region" description="Basic and acidic residues" evidence="1">
    <location>
        <begin position="18"/>
        <end position="27"/>
    </location>
</feature>
<proteinExistence type="predicted"/>
<sequence>MGMPSPRPRPQTQAQARDWNRDQDRDQTQLPPRPRSNSLGTLFTFRELDDSRSKSKLTEQEKVAKFEQLLEASDKAGGTLHARLNDRALLSDTIAFDGASVVSEMI</sequence>
<dbReference type="EMBL" id="CP059659">
    <property type="protein sequence ID" value="QRW16851.1"/>
    <property type="molecule type" value="Genomic_DNA"/>
</dbReference>
<dbReference type="KEGG" id="rsx:RhiXN_04853"/>
<name>A0A8H8NQZ4_9AGAM</name>
<dbReference type="GeneID" id="67027132"/>